<keyword evidence="5" id="KW-0862">Zinc</keyword>
<dbReference type="InterPro" id="IPR006612">
    <property type="entry name" value="THAP_Znf"/>
</dbReference>
<reference evidence="15" key="2">
    <citation type="submission" date="2022-06" db="UniProtKB">
        <authorList>
            <consortium name="EnsemblMetazoa"/>
        </authorList>
    </citation>
    <scope>IDENTIFICATION</scope>
</reference>
<keyword evidence="9" id="KW-0804">Transcription</keyword>
<evidence type="ECO:0000256" key="4">
    <source>
        <dbReference type="ARBA" id="ARBA00022771"/>
    </source>
</evidence>
<keyword evidence="11" id="KW-0131">Cell cycle</keyword>
<evidence type="ECO:0000313" key="16">
    <source>
        <dbReference type="Proteomes" id="UP000007819"/>
    </source>
</evidence>
<comment type="subcellular location">
    <subcellularLocation>
        <location evidence="1">Nucleus</location>
        <location evidence="1">Nucleoplasm</location>
    </subcellularLocation>
</comment>
<keyword evidence="6" id="KW-0805">Transcription regulation</keyword>
<keyword evidence="8 12" id="KW-0238">DNA-binding</keyword>
<evidence type="ECO:0000313" key="15">
    <source>
        <dbReference type="EnsemblMetazoa" id="XP_029345856.1"/>
    </source>
</evidence>
<dbReference type="InterPro" id="IPR038441">
    <property type="entry name" value="THAP_Znf_sf"/>
</dbReference>
<reference evidence="16" key="1">
    <citation type="submission" date="2010-06" db="EMBL/GenBank/DDBJ databases">
        <authorList>
            <person name="Jiang H."/>
            <person name="Abraham K."/>
            <person name="Ali S."/>
            <person name="Alsbrooks S.L."/>
            <person name="Anim B.N."/>
            <person name="Anosike U.S."/>
            <person name="Attaway T."/>
            <person name="Bandaranaike D.P."/>
            <person name="Battles P.K."/>
            <person name="Bell S.N."/>
            <person name="Bell A.V."/>
            <person name="Beltran B."/>
            <person name="Bickham C."/>
            <person name="Bustamante Y."/>
            <person name="Caleb T."/>
            <person name="Canada A."/>
            <person name="Cardenas V."/>
            <person name="Carter K."/>
            <person name="Chacko J."/>
            <person name="Chandrabose M.N."/>
            <person name="Chavez D."/>
            <person name="Chavez A."/>
            <person name="Chen L."/>
            <person name="Chu H.-S."/>
            <person name="Claassen K.J."/>
            <person name="Cockrell R."/>
            <person name="Collins M."/>
            <person name="Cooper J.A."/>
            <person name="Cree A."/>
            <person name="Curry S.M."/>
            <person name="Da Y."/>
            <person name="Dao M.D."/>
            <person name="Das B."/>
            <person name="Davila M.-L."/>
            <person name="Davy-Carroll L."/>
            <person name="Denson S."/>
            <person name="Dinh H."/>
            <person name="Ebong V.E."/>
            <person name="Edwards J.R."/>
            <person name="Egan A."/>
            <person name="El-Daye J."/>
            <person name="Escobedo L."/>
            <person name="Fernandez S."/>
            <person name="Fernando P.R."/>
            <person name="Flagg N."/>
            <person name="Forbes L.D."/>
            <person name="Fowler R.G."/>
            <person name="Fu Q."/>
            <person name="Gabisi R.A."/>
            <person name="Ganer J."/>
            <person name="Garbino Pronczuk A."/>
            <person name="Garcia R.M."/>
            <person name="Garner T."/>
            <person name="Garrett T.E."/>
            <person name="Gonzalez D.A."/>
            <person name="Hamid H."/>
            <person name="Hawkins E.S."/>
            <person name="Hirani K."/>
            <person name="Hogues M.E."/>
            <person name="Hollins B."/>
            <person name="Hsiao C.-H."/>
            <person name="Jabil R."/>
            <person name="James M.L."/>
            <person name="Jhangiani S.N."/>
            <person name="Johnson B."/>
            <person name="Johnson Q."/>
            <person name="Joshi V."/>
            <person name="Kalu J.B."/>
            <person name="Kam C."/>
            <person name="Kashfia A."/>
            <person name="Keebler J."/>
            <person name="Kisamo H."/>
            <person name="Kovar C.L."/>
            <person name="Lago L.A."/>
            <person name="Lai C.-Y."/>
            <person name="Laidlaw J."/>
            <person name="Lara F."/>
            <person name="Le T.-K."/>
            <person name="Lee S.L."/>
            <person name="Legall F.H."/>
            <person name="Lemon S.J."/>
            <person name="Lewis L.R."/>
            <person name="Li B."/>
            <person name="Liu Y."/>
            <person name="Liu Y.-S."/>
            <person name="Lopez J."/>
            <person name="Lozado R.J."/>
            <person name="Lu J."/>
            <person name="Madu R.C."/>
            <person name="Maheshwari M."/>
            <person name="Maheshwari R."/>
            <person name="Malloy K."/>
            <person name="Martinez E."/>
            <person name="Mathew T."/>
            <person name="Mercado I.C."/>
            <person name="Mercado C."/>
            <person name="Meyer B."/>
            <person name="Montgomery K."/>
            <person name="Morgan M.B."/>
            <person name="Munidasa M."/>
            <person name="Nazareth L.V."/>
            <person name="Nelson J."/>
            <person name="Ng B.M."/>
            <person name="Nguyen N.B."/>
            <person name="Nguyen P.Q."/>
            <person name="Nguyen T."/>
            <person name="Obregon M."/>
            <person name="Okwuonu G.O."/>
            <person name="Onwere C.G."/>
            <person name="Orozco G."/>
            <person name="Parra A."/>
            <person name="Patel S."/>
            <person name="Patil S."/>
            <person name="Perez A."/>
            <person name="Perez Y."/>
            <person name="Pham C."/>
            <person name="Primus E.L."/>
            <person name="Pu L.-L."/>
            <person name="Puazo M."/>
            <person name="Qin X."/>
            <person name="Quiroz J.B."/>
            <person name="Reese J."/>
            <person name="Richards S."/>
            <person name="Rives C.M."/>
            <person name="Robberts R."/>
            <person name="Ruiz S.J."/>
            <person name="Ruiz M.J."/>
            <person name="Santibanez J."/>
            <person name="Schneider B.W."/>
            <person name="Sisson I."/>
            <person name="Smith M."/>
            <person name="Sodergren E."/>
            <person name="Song X.-Z."/>
            <person name="Song B.B."/>
            <person name="Summersgill H."/>
            <person name="Thelus R."/>
            <person name="Thornton R.D."/>
            <person name="Trejos Z.Y."/>
            <person name="Usmani K."/>
            <person name="Vattathil S."/>
            <person name="Villasana D."/>
            <person name="Walker D.L."/>
            <person name="Wang S."/>
            <person name="Wang K."/>
            <person name="White C.S."/>
            <person name="Williams A.C."/>
            <person name="Williamson J."/>
            <person name="Wilson K."/>
            <person name="Woghiren I.O."/>
            <person name="Woodworth J.R."/>
            <person name="Worley K.C."/>
            <person name="Wright R.A."/>
            <person name="Wu W."/>
            <person name="Young L."/>
            <person name="Zhang L."/>
            <person name="Zhang J."/>
            <person name="Zhu Y."/>
            <person name="Muzny D.M."/>
            <person name="Weinstock G."/>
            <person name="Gibbs R.A."/>
        </authorList>
    </citation>
    <scope>NUCLEOTIDE SEQUENCE [LARGE SCALE GENOMIC DNA]</scope>
    <source>
        <strain evidence="16">LSR1</strain>
    </source>
</reference>
<accession>A0A8R2NQS0</accession>
<dbReference type="EnsemblMetazoa" id="XM_029489996.1">
    <property type="protein sequence ID" value="XP_029345856.1"/>
    <property type="gene ID" value="LOC115034161"/>
</dbReference>
<dbReference type="PANTHER" id="PTHR46600:SF1">
    <property type="entry name" value="THAP DOMAIN-CONTAINING PROTEIN 1"/>
    <property type="match status" value="1"/>
</dbReference>
<evidence type="ECO:0000256" key="9">
    <source>
        <dbReference type="ARBA" id="ARBA00023163"/>
    </source>
</evidence>
<dbReference type="Gene3D" id="6.20.210.20">
    <property type="entry name" value="THAP domain"/>
    <property type="match status" value="1"/>
</dbReference>
<evidence type="ECO:0000256" key="2">
    <source>
        <dbReference type="ARBA" id="ARBA00006177"/>
    </source>
</evidence>
<evidence type="ECO:0000256" key="6">
    <source>
        <dbReference type="ARBA" id="ARBA00023015"/>
    </source>
</evidence>
<name>A0A8R2NQS0_ACYPI</name>
<dbReference type="GO" id="GO:0005654">
    <property type="term" value="C:nucleoplasm"/>
    <property type="evidence" value="ECO:0007669"/>
    <property type="project" value="UniProtKB-SubCell"/>
</dbReference>
<proteinExistence type="inferred from homology"/>
<evidence type="ECO:0000256" key="7">
    <source>
        <dbReference type="ARBA" id="ARBA00023054"/>
    </source>
</evidence>
<evidence type="ECO:0000256" key="5">
    <source>
        <dbReference type="ARBA" id="ARBA00022833"/>
    </source>
</evidence>
<dbReference type="AlphaFoldDB" id="A0A8R2NQS0"/>
<dbReference type="OrthoDB" id="7312725at2759"/>
<sequence>MRRARPPGQDNTRLAAQPMAANGPALDGRGGVCGSAKTDNVKLHGFPKDINLREKWVAQIKKNVPIIINQYTRLYSKHFTNDDYYQSSFGNDILKADAVPSRFFCSRKSLLPEFEIRASMSTNKPILTVNDNLENLMLEEEIVVNG</sequence>
<dbReference type="GeneID" id="115034161"/>
<dbReference type="KEGG" id="api:115034161"/>
<evidence type="ECO:0000259" key="14">
    <source>
        <dbReference type="PROSITE" id="PS50950"/>
    </source>
</evidence>
<comment type="similarity">
    <text evidence="2">Belongs to the THAP1 family.</text>
</comment>
<dbReference type="InterPro" id="IPR026516">
    <property type="entry name" value="THAP1/10"/>
</dbReference>
<evidence type="ECO:0000256" key="8">
    <source>
        <dbReference type="ARBA" id="ARBA00023125"/>
    </source>
</evidence>
<dbReference type="PROSITE" id="PS50950">
    <property type="entry name" value="ZF_THAP"/>
    <property type="match status" value="1"/>
</dbReference>
<dbReference type="GO" id="GO:0043565">
    <property type="term" value="F:sequence-specific DNA binding"/>
    <property type="evidence" value="ECO:0007669"/>
    <property type="project" value="InterPro"/>
</dbReference>
<keyword evidence="3" id="KW-0479">Metal-binding</keyword>
<dbReference type="GO" id="GO:0008270">
    <property type="term" value="F:zinc ion binding"/>
    <property type="evidence" value="ECO:0007669"/>
    <property type="project" value="UniProtKB-KW"/>
</dbReference>
<keyword evidence="4 12" id="KW-0863">Zinc-finger</keyword>
<feature type="region of interest" description="Disordered" evidence="13">
    <location>
        <begin position="1"/>
        <end position="27"/>
    </location>
</feature>
<dbReference type="Pfam" id="PF05485">
    <property type="entry name" value="THAP"/>
    <property type="match status" value="1"/>
</dbReference>
<evidence type="ECO:0000256" key="11">
    <source>
        <dbReference type="ARBA" id="ARBA00023306"/>
    </source>
</evidence>
<evidence type="ECO:0000256" key="10">
    <source>
        <dbReference type="ARBA" id="ARBA00023242"/>
    </source>
</evidence>
<feature type="domain" description="THAP-type" evidence="14">
    <location>
        <begin position="26"/>
        <end position="103"/>
    </location>
</feature>
<organism evidence="15 16">
    <name type="scientific">Acyrthosiphon pisum</name>
    <name type="common">Pea aphid</name>
    <dbReference type="NCBI Taxonomy" id="7029"/>
    <lineage>
        <taxon>Eukaryota</taxon>
        <taxon>Metazoa</taxon>
        <taxon>Ecdysozoa</taxon>
        <taxon>Arthropoda</taxon>
        <taxon>Hexapoda</taxon>
        <taxon>Insecta</taxon>
        <taxon>Pterygota</taxon>
        <taxon>Neoptera</taxon>
        <taxon>Paraneoptera</taxon>
        <taxon>Hemiptera</taxon>
        <taxon>Sternorrhyncha</taxon>
        <taxon>Aphidomorpha</taxon>
        <taxon>Aphidoidea</taxon>
        <taxon>Aphididae</taxon>
        <taxon>Macrosiphini</taxon>
        <taxon>Acyrthosiphon</taxon>
    </lineage>
</organism>
<evidence type="ECO:0000256" key="3">
    <source>
        <dbReference type="ARBA" id="ARBA00022723"/>
    </source>
</evidence>
<dbReference type="PANTHER" id="PTHR46600">
    <property type="entry name" value="THAP DOMAIN-CONTAINING"/>
    <property type="match status" value="1"/>
</dbReference>
<protein>
    <recommendedName>
        <fullName evidence="14">THAP-type domain-containing protein</fullName>
    </recommendedName>
</protein>
<keyword evidence="7" id="KW-0175">Coiled coil</keyword>
<dbReference type="RefSeq" id="XP_029345856.1">
    <property type="nucleotide sequence ID" value="XM_029489996.1"/>
</dbReference>
<evidence type="ECO:0000256" key="1">
    <source>
        <dbReference type="ARBA" id="ARBA00004642"/>
    </source>
</evidence>
<evidence type="ECO:0000256" key="13">
    <source>
        <dbReference type="SAM" id="MobiDB-lite"/>
    </source>
</evidence>
<evidence type="ECO:0000256" key="12">
    <source>
        <dbReference type="PROSITE-ProRule" id="PRU00309"/>
    </source>
</evidence>
<keyword evidence="10" id="KW-0539">Nucleus</keyword>
<dbReference type="Proteomes" id="UP000007819">
    <property type="component" value="Chromosome A2"/>
</dbReference>
<keyword evidence="16" id="KW-1185">Reference proteome</keyword>
<dbReference type="SUPFAM" id="SSF57716">
    <property type="entry name" value="Glucocorticoid receptor-like (DNA-binding domain)"/>
    <property type="match status" value="1"/>
</dbReference>